<sequence>MNKGGIIMKINYKSSFLAIILTIALFVFAGFTTSHEHTAFASTKSHAAKTYKWTVGVPKELQGKSYYTTKNPYTYYKLMWYVYFGKKNLYFGQLVHGKINFKKNEAPLAGNDFYNQVAYHKSGKNYYFKSHQKKILFTNATNIRRYRTIGTKKVIFQKHVLTSSKYDANKFLKSIGWQWNTGGFKPFK</sequence>
<dbReference type="Proteomes" id="UP000051794">
    <property type="component" value="Unassembled WGS sequence"/>
</dbReference>
<evidence type="ECO:0000313" key="1">
    <source>
        <dbReference type="EMBL" id="KRK24359.1"/>
    </source>
</evidence>
<accession>A0A0R1G0B8</accession>
<gene>
    <name evidence="1" type="ORF">FD43_GL001171</name>
</gene>
<organism evidence="1 2">
    <name type="scientific">Apilactobacillus kunkeei DSM 12361 = ATCC 700308</name>
    <dbReference type="NCBI Taxonomy" id="1423768"/>
    <lineage>
        <taxon>Bacteria</taxon>
        <taxon>Bacillati</taxon>
        <taxon>Bacillota</taxon>
        <taxon>Bacilli</taxon>
        <taxon>Lactobacillales</taxon>
        <taxon>Lactobacillaceae</taxon>
        <taxon>Apilactobacillus</taxon>
    </lineage>
</organism>
<dbReference type="AlphaFoldDB" id="A0A0R1G0B8"/>
<name>A0A0R1G0B8_9LACO</name>
<reference evidence="1 2" key="1">
    <citation type="journal article" date="2015" name="Genome Announc.">
        <title>Expanding the biotechnology potential of lactobacilli through comparative genomics of 213 strains and associated genera.</title>
        <authorList>
            <person name="Sun Z."/>
            <person name="Harris H.M."/>
            <person name="McCann A."/>
            <person name="Guo C."/>
            <person name="Argimon S."/>
            <person name="Zhang W."/>
            <person name="Yang X."/>
            <person name="Jeffery I.B."/>
            <person name="Cooney J.C."/>
            <person name="Kagawa T.F."/>
            <person name="Liu W."/>
            <person name="Song Y."/>
            <person name="Salvetti E."/>
            <person name="Wrobel A."/>
            <person name="Rasinkangas P."/>
            <person name="Parkhill J."/>
            <person name="Rea M.C."/>
            <person name="O'Sullivan O."/>
            <person name="Ritari J."/>
            <person name="Douillard F.P."/>
            <person name="Paul Ross R."/>
            <person name="Yang R."/>
            <person name="Briner A.E."/>
            <person name="Felis G.E."/>
            <person name="de Vos W.M."/>
            <person name="Barrangou R."/>
            <person name="Klaenhammer T.R."/>
            <person name="Caufield P.W."/>
            <person name="Cui Y."/>
            <person name="Zhang H."/>
            <person name="O'Toole P.W."/>
        </authorList>
    </citation>
    <scope>NUCLEOTIDE SEQUENCE [LARGE SCALE GENOMIC DNA]</scope>
    <source>
        <strain evidence="1 2">DSM 12361</strain>
    </source>
</reference>
<comment type="caution">
    <text evidence="1">The sequence shown here is derived from an EMBL/GenBank/DDBJ whole genome shotgun (WGS) entry which is preliminary data.</text>
</comment>
<dbReference type="EMBL" id="AZCK01000003">
    <property type="protein sequence ID" value="KRK24359.1"/>
    <property type="molecule type" value="Genomic_DNA"/>
</dbReference>
<dbReference type="PATRIC" id="fig|1423768.4.peg.1182"/>
<protein>
    <submittedName>
        <fullName evidence="1">Uncharacterized protein</fullName>
    </submittedName>
</protein>
<proteinExistence type="predicted"/>
<evidence type="ECO:0000313" key="2">
    <source>
        <dbReference type="Proteomes" id="UP000051794"/>
    </source>
</evidence>